<organism evidence="4 5">
    <name type="scientific">Antiquaquibacter soli</name>
    <dbReference type="NCBI Taxonomy" id="3064523"/>
    <lineage>
        <taxon>Bacteria</taxon>
        <taxon>Bacillati</taxon>
        <taxon>Actinomycetota</taxon>
        <taxon>Actinomycetes</taxon>
        <taxon>Micrococcales</taxon>
        <taxon>Microbacteriaceae</taxon>
        <taxon>Antiquaquibacter</taxon>
    </lineage>
</organism>
<evidence type="ECO:0000313" key="5">
    <source>
        <dbReference type="Proteomes" id="UP001241072"/>
    </source>
</evidence>
<dbReference type="SUPFAM" id="SSF55729">
    <property type="entry name" value="Acyl-CoA N-acyltransferases (Nat)"/>
    <property type="match status" value="1"/>
</dbReference>
<reference evidence="4 5" key="1">
    <citation type="submission" date="2023-07" db="EMBL/GenBank/DDBJ databases">
        <title>Protaetiibacter sp. nov WY-16 isolated from soil.</title>
        <authorList>
            <person name="Liu B."/>
            <person name="Wan Y."/>
        </authorList>
    </citation>
    <scope>NUCLEOTIDE SEQUENCE [LARGE SCALE GENOMIC DNA]</scope>
    <source>
        <strain evidence="4 5">WY-16</strain>
    </source>
</reference>
<dbReference type="Pfam" id="PF00583">
    <property type="entry name" value="Acetyltransf_1"/>
    <property type="match status" value="1"/>
</dbReference>
<evidence type="ECO:0000259" key="3">
    <source>
        <dbReference type="PROSITE" id="PS51186"/>
    </source>
</evidence>
<dbReference type="PROSITE" id="PS51186">
    <property type="entry name" value="GNAT"/>
    <property type="match status" value="1"/>
</dbReference>
<dbReference type="Gene3D" id="3.40.630.30">
    <property type="match status" value="1"/>
</dbReference>
<proteinExistence type="predicted"/>
<feature type="domain" description="N-acetyltransferase" evidence="3">
    <location>
        <begin position="3"/>
        <end position="148"/>
    </location>
</feature>
<dbReference type="Proteomes" id="UP001241072">
    <property type="component" value="Unassembled WGS sequence"/>
</dbReference>
<dbReference type="PANTHER" id="PTHR43877">
    <property type="entry name" value="AMINOALKYLPHOSPHONATE N-ACETYLTRANSFERASE-RELATED-RELATED"/>
    <property type="match status" value="1"/>
</dbReference>
<evidence type="ECO:0000256" key="2">
    <source>
        <dbReference type="ARBA" id="ARBA00023315"/>
    </source>
</evidence>
<dbReference type="InterPro" id="IPR000182">
    <property type="entry name" value="GNAT_dom"/>
</dbReference>
<gene>
    <name evidence="4" type="ORF">Q5716_12080</name>
</gene>
<evidence type="ECO:0000256" key="1">
    <source>
        <dbReference type="ARBA" id="ARBA00022679"/>
    </source>
</evidence>
<dbReference type="PANTHER" id="PTHR43877:SF2">
    <property type="entry name" value="AMINOALKYLPHOSPHONATE N-ACETYLTRANSFERASE-RELATED"/>
    <property type="match status" value="1"/>
</dbReference>
<dbReference type="CDD" id="cd04301">
    <property type="entry name" value="NAT_SF"/>
    <property type="match status" value="1"/>
</dbReference>
<dbReference type="InterPro" id="IPR016181">
    <property type="entry name" value="Acyl_CoA_acyltransferase"/>
</dbReference>
<keyword evidence="2" id="KW-0012">Acyltransferase</keyword>
<dbReference type="EMBL" id="JAUQUB010000003">
    <property type="protein sequence ID" value="MDO7882966.1"/>
    <property type="molecule type" value="Genomic_DNA"/>
</dbReference>
<dbReference type="InterPro" id="IPR050832">
    <property type="entry name" value="Bact_Acetyltransf"/>
</dbReference>
<accession>A0ABT9BPL6</accession>
<comment type="caution">
    <text evidence="4">The sequence shown here is derived from an EMBL/GenBank/DDBJ whole genome shotgun (WGS) entry which is preliminary data.</text>
</comment>
<dbReference type="RefSeq" id="WP_305003397.1">
    <property type="nucleotide sequence ID" value="NZ_JAUQUB010000003.1"/>
</dbReference>
<evidence type="ECO:0000313" key="4">
    <source>
        <dbReference type="EMBL" id="MDO7882966.1"/>
    </source>
</evidence>
<protein>
    <submittedName>
        <fullName evidence="4">GNAT family N-acetyltransferase</fullName>
    </submittedName>
</protein>
<keyword evidence="1" id="KW-0808">Transferase</keyword>
<name>A0ABT9BPL6_9MICO</name>
<keyword evidence="5" id="KW-1185">Reference proteome</keyword>
<sequence length="148" mass="16149">MPVAIEPARQRDVEALLDGSEQFALSLYPPDSCYLLDVSELEAPGVEVFVARVDDVALGMAALVPYDGYGELKRLFVDDRARGQGLAGQLLAAVEDRARERGLPVLRLETGPLSVAAIALYGKHGYERIPNFGPYVGDEHSYCMEKPL</sequence>